<feature type="chain" id="PRO_5043631833" evidence="1">
    <location>
        <begin position="21"/>
        <end position="67"/>
    </location>
</feature>
<feature type="signal peptide" evidence="1">
    <location>
        <begin position="1"/>
        <end position="20"/>
    </location>
</feature>
<accession>A0AAW0ZHA7</accession>
<dbReference type="AlphaFoldDB" id="A0AAW0ZHA7"/>
<organism evidence="2 3">
    <name type="scientific">Tetragonisca angustula</name>
    <dbReference type="NCBI Taxonomy" id="166442"/>
    <lineage>
        <taxon>Eukaryota</taxon>
        <taxon>Metazoa</taxon>
        <taxon>Ecdysozoa</taxon>
        <taxon>Arthropoda</taxon>
        <taxon>Hexapoda</taxon>
        <taxon>Insecta</taxon>
        <taxon>Pterygota</taxon>
        <taxon>Neoptera</taxon>
        <taxon>Endopterygota</taxon>
        <taxon>Hymenoptera</taxon>
        <taxon>Apocrita</taxon>
        <taxon>Aculeata</taxon>
        <taxon>Apoidea</taxon>
        <taxon>Anthophila</taxon>
        <taxon>Apidae</taxon>
        <taxon>Tetragonisca</taxon>
    </lineage>
</organism>
<proteinExistence type="predicted"/>
<dbReference type="Proteomes" id="UP001432146">
    <property type="component" value="Unassembled WGS sequence"/>
</dbReference>
<protein>
    <submittedName>
        <fullName evidence="2">Uncharacterized protein</fullName>
    </submittedName>
</protein>
<dbReference type="CDD" id="cd19941">
    <property type="entry name" value="TIL"/>
    <property type="match status" value="1"/>
</dbReference>
<reference evidence="2 3" key="1">
    <citation type="submission" date="2024-05" db="EMBL/GenBank/DDBJ databases">
        <title>The nuclear and mitochondrial genome assemblies of Tetragonisca angustula (Apidae: Meliponini), a tiny yet remarkable pollinator in the Neotropics.</title>
        <authorList>
            <person name="Ferrari R."/>
            <person name="Ricardo P.C."/>
            <person name="Dias F.C."/>
            <person name="Araujo N.S."/>
            <person name="Soares D.O."/>
            <person name="Zhou Q.-S."/>
            <person name="Zhu C.-D."/>
            <person name="Coutinho L."/>
            <person name="Airas M.C."/>
            <person name="Batista T.M."/>
        </authorList>
    </citation>
    <scope>NUCLEOTIDE SEQUENCE [LARGE SCALE GENOMIC DNA]</scope>
    <source>
        <strain evidence="2">ASF017062</strain>
        <tissue evidence="2">Abdomen</tissue>
    </source>
</reference>
<dbReference type="EMBL" id="JAWNGG020000195">
    <property type="protein sequence ID" value="KAK9297127.1"/>
    <property type="molecule type" value="Genomic_DNA"/>
</dbReference>
<keyword evidence="1" id="KW-0732">Signal</keyword>
<evidence type="ECO:0000313" key="3">
    <source>
        <dbReference type="Proteomes" id="UP001432146"/>
    </source>
</evidence>
<evidence type="ECO:0000313" key="2">
    <source>
        <dbReference type="EMBL" id="KAK9297127.1"/>
    </source>
</evidence>
<gene>
    <name evidence="2" type="ORF">QLX08_009062</name>
</gene>
<sequence length="67" mass="7860">MQRYLVTFLLAIVFFSFCSLTPICPINEEWNICGRLCEPTCEDPHPNPIFCPRLVSIRNYFELFSIT</sequence>
<dbReference type="SUPFAM" id="SSF57567">
    <property type="entry name" value="Serine protease inhibitors"/>
    <property type="match status" value="1"/>
</dbReference>
<dbReference type="Gene3D" id="2.10.25.10">
    <property type="entry name" value="Laminin"/>
    <property type="match status" value="1"/>
</dbReference>
<comment type="caution">
    <text evidence="2">The sequence shown here is derived from an EMBL/GenBank/DDBJ whole genome shotgun (WGS) entry which is preliminary data.</text>
</comment>
<keyword evidence="3" id="KW-1185">Reference proteome</keyword>
<name>A0AAW0ZHA7_9HYME</name>
<dbReference type="InterPro" id="IPR036084">
    <property type="entry name" value="Ser_inhib-like_sf"/>
</dbReference>
<evidence type="ECO:0000256" key="1">
    <source>
        <dbReference type="SAM" id="SignalP"/>
    </source>
</evidence>